<feature type="domain" description="Type VII secretion system protein EssD-like" evidence="3">
    <location>
        <begin position="1466"/>
        <end position="1549"/>
    </location>
</feature>
<dbReference type="PANTHER" id="PTHR32305:SF15">
    <property type="entry name" value="PROTEIN RHSA-RELATED"/>
    <property type="match status" value="1"/>
</dbReference>
<dbReference type="Pfam" id="PF05593">
    <property type="entry name" value="RHS_repeat"/>
    <property type="match status" value="2"/>
</dbReference>
<protein>
    <submittedName>
        <fullName evidence="5">DNA/RNA non-specific endonuclease</fullName>
    </submittedName>
</protein>
<accession>A0ABT0ULT5</accession>
<dbReference type="Pfam" id="PF25023">
    <property type="entry name" value="TEN_YD-shell"/>
    <property type="match status" value="1"/>
</dbReference>
<organism evidence="5 6">
    <name type="scientific">Streptomyces albipurpureus</name>
    <dbReference type="NCBI Taxonomy" id="2897419"/>
    <lineage>
        <taxon>Bacteria</taxon>
        <taxon>Bacillati</taxon>
        <taxon>Actinomycetota</taxon>
        <taxon>Actinomycetes</taxon>
        <taxon>Kitasatosporales</taxon>
        <taxon>Streptomycetaceae</taxon>
        <taxon>Streptomyces</taxon>
    </lineage>
</organism>
<dbReference type="NCBIfam" id="TIGR01643">
    <property type="entry name" value="YD_repeat_2x"/>
    <property type="match status" value="6"/>
</dbReference>
<evidence type="ECO:0000313" key="6">
    <source>
        <dbReference type="Proteomes" id="UP001431429"/>
    </source>
</evidence>
<evidence type="ECO:0000256" key="2">
    <source>
        <dbReference type="SAM" id="MobiDB-lite"/>
    </source>
</evidence>
<dbReference type="NCBIfam" id="TIGR03696">
    <property type="entry name" value="Rhs_assc_core"/>
    <property type="match status" value="1"/>
</dbReference>
<keyword evidence="5" id="KW-0255">Endonuclease</keyword>
<dbReference type="InterPro" id="IPR044927">
    <property type="entry name" value="Endonuclea_NS_2"/>
</dbReference>
<feature type="compositionally biased region" description="Pro residues" evidence="2">
    <location>
        <begin position="1329"/>
        <end position="1340"/>
    </location>
</feature>
<keyword evidence="5" id="KW-0378">Hydrolase</keyword>
<evidence type="ECO:0000256" key="1">
    <source>
        <dbReference type="ARBA" id="ARBA00022737"/>
    </source>
</evidence>
<dbReference type="InterPro" id="IPR056823">
    <property type="entry name" value="TEN-like_YD-shell"/>
</dbReference>
<dbReference type="PANTHER" id="PTHR32305">
    <property type="match status" value="1"/>
</dbReference>
<feature type="domain" description="Teneurin-like YD-shell" evidence="4">
    <location>
        <begin position="888"/>
        <end position="1167"/>
    </location>
</feature>
<dbReference type="Gene3D" id="3.40.570.10">
    <property type="entry name" value="Extracellular Endonuclease, subunit A"/>
    <property type="match status" value="1"/>
</dbReference>
<gene>
    <name evidence="5" type="ORF">NBG84_14110</name>
</gene>
<evidence type="ECO:0000313" key="5">
    <source>
        <dbReference type="EMBL" id="MCM2389415.1"/>
    </source>
</evidence>
<dbReference type="InterPro" id="IPR031325">
    <property type="entry name" value="RHS_repeat"/>
</dbReference>
<dbReference type="GO" id="GO:0004519">
    <property type="term" value="F:endonuclease activity"/>
    <property type="evidence" value="ECO:0007669"/>
    <property type="project" value="UniProtKB-KW"/>
</dbReference>
<dbReference type="EMBL" id="JAMQAW010000010">
    <property type="protein sequence ID" value="MCM2389415.1"/>
    <property type="molecule type" value="Genomic_DNA"/>
</dbReference>
<dbReference type="InterPro" id="IPR006530">
    <property type="entry name" value="YD"/>
</dbReference>
<keyword evidence="5" id="KW-0540">Nuclease</keyword>
<feature type="region of interest" description="Disordered" evidence="2">
    <location>
        <begin position="1263"/>
        <end position="1350"/>
    </location>
</feature>
<keyword evidence="6" id="KW-1185">Reference proteome</keyword>
<dbReference type="Gene3D" id="2.180.10.10">
    <property type="entry name" value="RHS repeat-associated core"/>
    <property type="match status" value="4"/>
</dbReference>
<feature type="compositionally biased region" description="Low complexity" evidence="2">
    <location>
        <begin position="1263"/>
        <end position="1278"/>
    </location>
</feature>
<reference evidence="5" key="1">
    <citation type="submission" date="2022-06" db="EMBL/GenBank/DDBJ databases">
        <title>Genome public.</title>
        <authorList>
            <person name="Sun Q."/>
        </authorList>
    </citation>
    <scope>NUCLEOTIDE SEQUENCE</scope>
    <source>
        <strain evidence="5">CWNU-1</strain>
    </source>
</reference>
<sequence length="1602" mass="168475">MITRYTYDGLGRKITETQVSDTFPAGVTTSYSYNSLSKVVREAGPGVQNELVSTVHTTKIARTFDADGAILTESLEDTTGADAARTTTFGYDAFGRQNLVTDPEGGTIATVYDGFGRVISETNEVGTNFTHRFTTLGKLAETTLKNWTGDPSGTPRDLVVTSNAYDPAGRLASSTDAMGATTAFTYYDDGLLATRTARQITQADATKRNIVLESNSYDPAGHLTQQVTGGGRTTAVHTIDATGRTTRTVVDPAGVNRVSTFAYNADDLVTESTRSIDSAGKKLTTTTEYDLAGNPTRASLTDGTGSPRVTTSTYDDRGLRLTTVSPRGNVAGADAAAFTTSQRFDALGRLVETKEPPVVTEEVGGTAETVRPTTLTGYNNAGEPTYVRNARGKLTRTEYDKTGRPTAVHLPGYVPPGGTMINAVARTEYDKAGQVKASVDPLGRRTSFVYDQLGNLLTKTDPLTTPLLAGPGLRAPNPLNTAQVNLDGAGVTRHTWTPTGLQLSVTDQIGAKTEATYDELGRQVSTTAVERHPTLQNLITRYVWDDASHQTASTTPGGHTTTAQHNAVGEVKAVTDPLGGISRTVYDGLGRKIETTDATGRTSTMSYDALGNLTGGSDFGTGSTAHRSVSAEYNADGHKTASVSASGSRTEYTVDALGRVTQMVEPVTATSTITTASGYNALGSRTRLTDGRGKSTSYTFTAWELPDSTIEPATTAHPNAADRTWQTAYDAAGQSVADLLPGGVRRDRTYNALGKLTGETGTGSAAATTARKLEYDLAGRMTAAGTDGTTGRNVYSYNDRGQLLSSTGPSGSSAYAYNGDSLMTSRDSGGKQATFGYDAAGRLDHTWDSITGGQVWHDFDAAGRPLIEQYATNLGGAQGWTSEARRKYGYDDLGRLTTDRITDAAELVEKASTTYGYDHEDRVTQKNTAGTAGAGTNAYAYDKAGRMTSWTKGTTATAYEWDAAGNRTKEGTSTATYDERNRLLTDGTSTYSYSPRGTLSSVTATGSPARNLTFDAFERKISDGSASFAYDSLDRVRGHGSTSFSYDGGSNNLMSDGTNHFTRKPGGGLQAMETGTTKRWSVTDNHTDLVAGLTPNGLTVTNSTAYSPFGEVTASSGTGSSLGYQSGWTDPASGDVNMASRWYQPGTGGFASRDTWQLDPVTQQSNRYSYAGGSPMNGTDPSGHIVFVPVVIGAAAAWKAVGAGVAITAGAGYVLTEADKAYQAYKENSYEPSSSPDAAYPLSGALGTSAVASLIQAQVNALSKGASSSSSSSTSKSTGRGGGNGGSVSQPRVFTRPGTGSGIAQSVRAAVRPPRPVIDQNPNNGRSPIPAPVRPAPRPDWNPKGGGWQPGDGLKMVVGALEMLDLIDGLDFNPAQAPETHPAPGVDPGSGQGNDDQRRRDCRRDGRGWIDLTPRDSGNGSRAVEGEACLDSAYIADNPGSKTESHIRPPGYEWAGRYAGFLGLSPDRAINNCHLIGKQLGGSGTDLDNLATCTRQANTNARGPGRIDESMVFFEEQVKDATDAGEIVHYRVTPQYNGARTAPVAFLMNAHGVTADGRPGLSIVNEVVPNSLLSSAGVWKNIGMVTSDRPPNIGPVPVGGMR</sequence>
<dbReference type="Proteomes" id="UP001431429">
    <property type="component" value="Unassembled WGS sequence"/>
</dbReference>
<dbReference type="InterPro" id="IPR022385">
    <property type="entry name" value="Rhs_assc_core"/>
</dbReference>
<dbReference type="InterPro" id="IPR044929">
    <property type="entry name" value="DNA/RNA_non-sp_Endonuclease_sf"/>
</dbReference>
<feature type="compositionally biased region" description="Basic and acidic residues" evidence="2">
    <location>
        <begin position="1395"/>
        <end position="1408"/>
    </location>
</feature>
<dbReference type="InterPro" id="IPR050708">
    <property type="entry name" value="T6SS_VgrG/RHS"/>
</dbReference>
<name>A0ABT0ULT5_9ACTN</name>
<proteinExistence type="predicted"/>
<evidence type="ECO:0000259" key="3">
    <source>
        <dbReference type="Pfam" id="PF13930"/>
    </source>
</evidence>
<feature type="region of interest" description="Disordered" evidence="2">
    <location>
        <begin position="1372"/>
        <end position="1423"/>
    </location>
</feature>
<keyword evidence="1" id="KW-0677">Repeat</keyword>
<dbReference type="Pfam" id="PF13930">
    <property type="entry name" value="Endonuclea_NS_2"/>
    <property type="match status" value="1"/>
</dbReference>
<comment type="caution">
    <text evidence="5">The sequence shown here is derived from an EMBL/GenBank/DDBJ whole genome shotgun (WGS) entry which is preliminary data.</text>
</comment>
<evidence type="ECO:0000259" key="4">
    <source>
        <dbReference type="Pfam" id="PF25023"/>
    </source>
</evidence>